<evidence type="ECO:0000313" key="2">
    <source>
        <dbReference type="EMBL" id="MFD1514882.1"/>
    </source>
</evidence>
<evidence type="ECO:0000313" key="3">
    <source>
        <dbReference type="Proteomes" id="UP001597187"/>
    </source>
</evidence>
<keyword evidence="3" id="KW-1185">Reference proteome</keyword>
<dbReference type="AlphaFoldDB" id="A0ABD6AYP5"/>
<gene>
    <name evidence="2" type="ORF">ACFSBT_16500</name>
</gene>
<feature type="transmembrane region" description="Helical" evidence="1">
    <location>
        <begin position="6"/>
        <end position="25"/>
    </location>
</feature>
<name>A0ABD6AYP5_9EURY</name>
<protein>
    <recommendedName>
        <fullName evidence="4">Major facilitator superfamily (MFS) profile domain-containing protein</fullName>
    </recommendedName>
</protein>
<feature type="transmembrane region" description="Helical" evidence="1">
    <location>
        <begin position="32"/>
        <end position="54"/>
    </location>
</feature>
<comment type="caution">
    <text evidence="2">The sequence shown here is derived from an EMBL/GenBank/DDBJ whole genome shotgun (WGS) entry which is preliminary data.</text>
</comment>
<keyword evidence="1" id="KW-1133">Transmembrane helix</keyword>
<keyword evidence="1" id="KW-0812">Transmembrane</keyword>
<organism evidence="2 3">
    <name type="scientific">Halomarina rubra</name>
    <dbReference type="NCBI Taxonomy" id="2071873"/>
    <lineage>
        <taxon>Archaea</taxon>
        <taxon>Methanobacteriati</taxon>
        <taxon>Methanobacteriota</taxon>
        <taxon>Stenosarchaea group</taxon>
        <taxon>Halobacteria</taxon>
        <taxon>Halobacteriales</taxon>
        <taxon>Natronomonadaceae</taxon>
        <taxon>Halomarina</taxon>
    </lineage>
</organism>
<reference evidence="2 3" key="1">
    <citation type="journal article" date="2019" name="Int. J. Syst. Evol. Microbiol.">
        <title>The Global Catalogue of Microorganisms (GCM) 10K type strain sequencing project: providing services to taxonomists for standard genome sequencing and annotation.</title>
        <authorList>
            <consortium name="The Broad Institute Genomics Platform"/>
            <consortium name="The Broad Institute Genome Sequencing Center for Infectious Disease"/>
            <person name="Wu L."/>
            <person name="Ma J."/>
        </authorList>
    </citation>
    <scope>NUCLEOTIDE SEQUENCE [LARGE SCALE GENOMIC DNA]</scope>
    <source>
        <strain evidence="2 3">CGMCC 1.12563</strain>
    </source>
</reference>
<dbReference type="EMBL" id="JBHUDC010000008">
    <property type="protein sequence ID" value="MFD1514882.1"/>
    <property type="molecule type" value="Genomic_DNA"/>
</dbReference>
<accession>A0ABD6AYP5</accession>
<keyword evidence="1" id="KW-0472">Membrane</keyword>
<dbReference type="Proteomes" id="UP001597187">
    <property type="component" value="Unassembled WGS sequence"/>
</dbReference>
<evidence type="ECO:0000256" key="1">
    <source>
        <dbReference type="SAM" id="Phobius"/>
    </source>
</evidence>
<dbReference type="RefSeq" id="WP_250874814.1">
    <property type="nucleotide sequence ID" value="NZ_JALXFV010000008.1"/>
</dbReference>
<proteinExistence type="predicted"/>
<evidence type="ECO:0008006" key="4">
    <source>
        <dbReference type="Google" id="ProtNLM"/>
    </source>
</evidence>
<sequence length="67" mass="6581">MNGTVALTTVVGTVVGLAIVLYATYAHLGNVVVAAGGVVVLASVAVMTVAIASYEGDGATDHADHPE</sequence>